<feature type="compositionally biased region" description="Basic and acidic residues" evidence="1">
    <location>
        <begin position="63"/>
        <end position="73"/>
    </location>
</feature>
<feature type="compositionally biased region" description="Basic and acidic residues" evidence="1">
    <location>
        <begin position="102"/>
        <end position="111"/>
    </location>
</feature>
<reference evidence="2 3" key="1">
    <citation type="submission" date="2014-12" db="EMBL/GenBank/DDBJ databases">
        <title>16Stimator: statistical estimation of ribosomal gene copy numbers from draft genome assemblies.</title>
        <authorList>
            <person name="Perisin M.A."/>
            <person name="Vetter M."/>
            <person name="Gilbert J.A."/>
            <person name="Bergelson J."/>
        </authorList>
    </citation>
    <scope>NUCLEOTIDE SEQUENCE [LARGE SCALE GENOMIC DNA]</scope>
    <source>
        <strain evidence="2 3">MEJ076</strain>
    </source>
</reference>
<evidence type="ECO:0000256" key="1">
    <source>
        <dbReference type="SAM" id="MobiDB-lite"/>
    </source>
</evidence>
<feature type="compositionally biased region" description="Basic and acidic residues" evidence="1">
    <location>
        <begin position="1"/>
        <end position="39"/>
    </location>
</feature>
<proteinExistence type="predicted"/>
<dbReference type="AlphaFoldDB" id="A0A0D0KT95"/>
<dbReference type="OrthoDB" id="8129930at2"/>
<evidence type="ECO:0000313" key="2">
    <source>
        <dbReference type="EMBL" id="KIQ01436.1"/>
    </source>
</evidence>
<dbReference type="InterPro" id="IPR021327">
    <property type="entry name" value="DUF2934"/>
</dbReference>
<dbReference type="EMBL" id="JXQV01000013">
    <property type="protein sequence ID" value="KIQ01436.1"/>
    <property type="molecule type" value="Genomic_DNA"/>
</dbReference>
<accession>A0A0D0KT95</accession>
<dbReference type="Proteomes" id="UP000035017">
    <property type="component" value="Unassembled WGS sequence"/>
</dbReference>
<feature type="compositionally biased region" description="Low complexity" evidence="1">
    <location>
        <begin position="90"/>
        <end position="101"/>
    </location>
</feature>
<evidence type="ECO:0000313" key="3">
    <source>
        <dbReference type="Proteomes" id="UP000035017"/>
    </source>
</evidence>
<dbReference type="Pfam" id="PF11154">
    <property type="entry name" value="DUF2934"/>
    <property type="match status" value="1"/>
</dbReference>
<protein>
    <recommendedName>
        <fullName evidence="4">DUF2934 domain-containing protein</fullName>
    </recommendedName>
</protein>
<sequence>MTNEREDKIRARAHEKWESEGSKDGEHERHWAEAEHEVDTDTADGVDPSEATNSPAVASLSQERTETKRKGSDSELQEGLEDSFPASDPVSATSSTVTGGASEKKSAAQSR</sequence>
<feature type="region of interest" description="Disordered" evidence="1">
    <location>
        <begin position="1"/>
        <end position="111"/>
    </location>
</feature>
<gene>
    <name evidence="2" type="ORF">RU07_15170</name>
</gene>
<evidence type="ECO:0008006" key="4">
    <source>
        <dbReference type="Google" id="ProtNLM"/>
    </source>
</evidence>
<comment type="caution">
    <text evidence="2">The sequence shown here is derived from an EMBL/GenBank/DDBJ whole genome shotgun (WGS) entry which is preliminary data.</text>
</comment>
<organism evidence="2 3">
    <name type="scientific">Agrobacterium tumefaciens</name>
    <dbReference type="NCBI Taxonomy" id="358"/>
    <lineage>
        <taxon>Bacteria</taxon>
        <taxon>Pseudomonadati</taxon>
        <taxon>Pseudomonadota</taxon>
        <taxon>Alphaproteobacteria</taxon>
        <taxon>Hyphomicrobiales</taxon>
        <taxon>Rhizobiaceae</taxon>
        <taxon>Rhizobium/Agrobacterium group</taxon>
        <taxon>Agrobacterium</taxon>
        <taxon>Agrobacterium tumefaciens complex</taxon>
    </lineage>
</organism>
<feature type="compositionally biased region" description="Polar residues" evidence="1">
    <location>
        <begin position="50"/>
        <end position="62"/>
    </location>
</feature>
<name>A0A0D0KT95_AGRTU</name>